<dbReference type="AlphaFoldDB" id="A0A9P1ZH31"/>
<accession>A0A9P1ZH31</accession>
<dbReference type="EMBL" id="AABBYJ010000001">
    <property type="protein sequence ID" value="EAG4330200.1"/>
    <property type="molecule type" value="Genomic_DNA"/>
</dbReference>
<reference evidence="1 2" key="1">
    <citation type="submission" date="2018-06" db="EMBL/GenBank/DDBJ databases">
        <authorList>
            <consortium name="GenomeTrakr: Next Generation Sequencing Network for Food Pathogen Tracability"/>
        </authorList>
    </citation>
    <scope>NUCLEOTIDE SEQUENCE [LARGE SCALE GENOMIC DNA]</scope>
    <source>
        <strain evidence="1 2">FDA1005580-S054-001</strain>
    </source>
</reference>
<sequence length="178" mass="20764">MEVLGFHGTYYYKAEKIIREKHFTYTKRPDHWLGWGIYFYINDFSAADLWVKRSSKYRNAKTPKPKVGVLKNTIKVDEKNLLDLDSRDGLQILEDFIKEIEGARLKVVLSDESKNANTCQIINLLDDDIHVVKRTFSENPKVKARYAGTIKNCFDVVQTQQLCIRDMSIFNYETLSIC</sequence>
<dbReference type="RefSeq" id="WP_023548910.1">
    <property type="nucleotide sequence ID" value="NC_021837.1"/>
</dbReference>
<dbReference type="SUPFAM" id="SSF56399">
    <property type="entry name" value="ADP-ribosylation"/>
    <property type="match status" value="1"/>
</dbReference>
<evidence type="ECO:0000313" key="1">
    <source>
        <dbReference type="EMBL" id="EAG4330200.1"/>
    </source>
</evidence>
<evidence type="ECO:0000313" key="2">
    <source>
        <dbReference type="Proteomes" id="UP000540117"/>
    </source>
</evidence>
<dbReference type="Proteomes" id="UP000540117">
    <property type="component" value="Unassembled WGS sequence"/>
</dbReference>
<name>A0A9P1ZH31_LISMN</name>
<organism evidence="1 2">
    <name type="scientific">Listeria monocytogenes</name>
    <dbReference type="NCBI Taxonomy" id="1639"/>
    <lineage>
        <taxon>Bacteria</taxon>
        <taxon>Bacillati</taxon>
        <taxon>Bacillota</taxon>
        <taxon>Bacilli</taxon>
        <taxon>Bacillales</taxon>
        <taxon>Listeriaceae</taxon>
        <taxon>Listeria</taxon>
    </lineage>
</organism>
<comment type="caution">
    <text evidence="1">The sequence shown here is derived from an EMBL/GenBank/DDBJ whole genome shotgun (WGS) entry which is preliminary data.</text>
</comment>
<protein>
    <submittedName>
        <fullName evidence="1">Uncharacterized protein</fullName>
    </submittedName>
</protein>
<proteinExistence type="predicted"/>
<gene>
    <name evidence="1" type="ORF">CAV64_02890</name>
</gene>